<keyword evidence="5" id="KW-0479">Metal-binding</keyword>
<keyword evidence="4 11" id="KW-0235">DNA replication</keyword>
<dbReference type="InterPro" id="IPR012763">
    <property type="entry name" value="DNA_pol_III_sug/sutau_N"/>
</dbReference>
<dbReference type="SMART" id="SM00382">
    <property type="entry name" value="AAA"/>
    <property type="match status" value="1"/>
</dbReference>
<dbReference type="FunFam" id="3.40.50.300:FF:000014">
    <property type="entry name" value="DNA polymerase III subunit gamma/tau"/>
    <property type="match status" value="1"/>
</dbReference>
<dbReference type="Proteomes" id="UP000001589">
    <property type="component" value="Chromosome"/>
</dbReference>
<keyword evidence="9 11" id="KW-0239">DNA-directed DNA polymerase</keyword>
<dbReference type="SUPFAM" id="SSF48019">
    <property type="entry name" value="post-AAA+ oligomerization domain-like"/>
    <property type="match status" value="1"/>
</dbReference>
<dbReference type="Gene3D" id="1.10.8.60">
    <property type="match status" value="1"/>
</dbReference>
<evidence type="ECO:0000256" key="11">
    <source>
        <dbReference type="RuleBase" id="RU364063"/>
    </source>
</evidence>
<dbReference type="Pfam" id="PF22608">
    <property type="entry name" value="DNAX_ATPase_lid"/>
    <property type="match status" value="1"/>
</dbReference>
<organism evidence="13 14">
    <name type="scientific">Prochlorococcus marinus (strain MIT 9515)</name>
    <dbReference type="NCBI Taxonomy" id="167542"/>
    <lineage>
        <taxon>Bacteria</taxon>
        <taxon>Bacillati</taxon>
        <taxon>Cyanobacteriota</taxon>
        <taxon>Cyanophyceae</taxon>
        <taxon>Synechococcales</taxon>
        <taxon>Prochlorococcaceae</taxon>
        <taxon>Prochlorococcus</taxon>
    </lineage>
</organism>
<comment type="catalytic activity">
    <reaction evidence="10 11">
        <text>DNA(n) + a 2'-deoxyribonucleoside 5'-triphosphate = DNA(n+1) + diphosphate</text>
        <dbReference type="Rhea" id="RHEA:22508"/>
        <dbReference type="Rhea" id="RHEA-COMP:17339"/>
        <dbReference type="Rhea" id="RHEA-COMP:17340"/>
        <dbReference type="ChEBI" id="CHEBI:33019"/>
        <dbReference type="ChEBI" id="CHEBI:61560"/>
        <dbReference type="ChEBI" id="CHEBI:173112"/>
        <dbReference type="EC" id="2.7.7.7"/>
    </reaction>
</comment>
<dbReference type="GO" id="GO:0005524">
    <property type="term" value="F:ATP binding"/>
    <property type="evidence" value="ECO:0007669"/>
    <property type="project" value="UniProtKB-KW"/>
</dbReference>
<dbReference type="SUPFAM" id="SSF52540">
    <property type="entry name" value="P-loop containing nucleoside triphosphate hydrolases"/>
    <property type="match status" value="1"/>
</dbReference>
<dbReference type="GO" id="GO:0003677">
    <property type="term" value="F:DNA binding"/>
    <property type="evidence" value="ECO:0007669"/>
    <property type="project" value="InterPro"/>
</dbReference>
<dbReference type="InterPro" id="IPR045085">
    <property type="entry name" value="HLD_clamp_pol_III_gamma_tau"/>
</dbReference>
<keyword evidence="2 11" id="KW-0808">Transferase</keyword>
<evidence type="ECO:0000256" key="5">
    <source>
        <dbReference type="ARBA" id="ARBA00022723"/>
    </source>
</evidence>
<dbReference type="GO" id="GO:0006261">
    <property type="term" value="P:DNA-templated DNA replication"/>
    <property type="evidence" value="ECO:0007669"/>
    <property type="project" value="TreeGrafter"/>
</dbReference>
<dbReference type="GO" id="GO:0046872">
    <property type="term" value="F:metal ion binding"/>
    <property type="evidence" value="ECO:0007669"/>
    <property type="project" value="UniProtKB-KW"/>
</dbReference>
<dbReference type="CDD" id="cd18137">
    <property type="entry name" value="HLD_clamp_pol_III_gamma_tau"/>
    <property type="match status" value="1"/>
</dbReference>
<dbReference type="GO" id="GO:0009360">
    <property type="term" value="C:DNA polymerase III complex"/>
    <property type="evidence" value="ECO:0007669"/>
    <property type="project" value="InterPro"/>
</dbReference>
<dbReference type="FunFam" id="1.10.8.60:FF:000013">
    <property type="entry name" value="DNA polymerase III subunit gamma/tau"/>
    <property type="match status" value="1"/>
</dbReference>
<evidence type="ECO:0000256" key="6">
    <source>
        <dbReference type="ARBA" id="ARBA00022741"/>
    </source>
</evidence>
<dbReference type="NCBIfam" id="TIGR02397">
    <property type="entry name" value="dnaX_nterm"/>
    <property type="match status" value="1"/>
</dbReference>
<dbReference type="NCBIfam" id="NF011510">
    <property type="entry name" value="PRK14948.1"/>
    <property type="match status" value="1"/>
</dbReference>
<dbReference type="RefSeq" id="WP_011821140.1">
    <property type="nucleotide sequence ID" value="NC_008817.1"/>
</dbReference>
<feature type="domain" description="AAA+ ATPase" evidence="12">
    <location>
        <begin position="39"/>
        <end position="183"/>
    </location>
</feature>
<evidence type="ECO:0000256" key="2">
    <source>
        <dbReference type="ARBA" id="ARBA00022679"/>
    </source>
</evidence>
<evidence type="ECO:0000256" key="4">
    <source>
        <dbReference type="ARBA" id="ARBA00022705"/>
    </source>
</evidence>
<dbReference type="CDD" id="cd00009">
    <property type="entry name" value="AAA"/>
    <property type="match status" value="1"/>
</dbReference>
<dbReference type="GO" id="GO:0003887">
    <property type="term" value="F:DNA-directed DNA polymerase activity"/>
    <property type="evidence" value="ECO:0007669"/>
    <property type="project" value="UniProtKB-KW"/>
</dbReference>
<dbReference type="EC" id="2.7.7.7" evidence="11"/>
<dbReference type="Pfam" id="PF12169">
    <property type="entry name" value="DNA_pol3_gamma3"/>
    <property type="match status" value="1"/>
</dbReference>
<keyword evidence="8 11" id="KW-0067">ATP-binding</keyword>
<accession>A2BZ44</accession>
<evidence type="ECO:0000256" key="3">
    <source>
        <dbReference type="ARBA" id="ARBA00022695"/>
    </source>
</evidence>
<evidence type="ECO:0000259" key="12">
    <source>
        <dbReference type="SMART" id="SM00382"/>
    </source>
</evidence>
<dbReference type="AlphaFoldDB" id="A2BZ44"/>
<proteinExistence type="inferred from homology"/>
<name>A2BZ44_PROM5</name>
<dbReference type="InterPro" id="IPR022754">
    <property type="entry name" value="DNA_pol_III_gamma-3"/>
</dbReference>
<dbReference type="Pfam" id="PF13177">
    <property type="entry name" value="DNA_pol3_delta2"/>
    <property type="match status" value="1"/>
</dbReference>
<keyword evidence="6 11" id="KW-0547">Nucleotide-binding</keyword>
<evidence type="ECO:0000256" key="9">
    <source>
        <dbReference type="ARBA" id="ARBA00022932"/>
    </source>
</evidence>
<comment type="similarity">
    <text evidence="1 11">Belongs to the DnaX/STICHEL family.</text>
</comment>
<sequence>MLNIHKPFHQKYRPSNLDELVGQEFISITLKQALISKKIAPAYLFNGPRGTGKTSSARIFAKSLNCLSCEQPTANPCGKCELCKQIADGNALDIIEIDAASNTGVDNIREIIDGARFTPTQARWKVYVIDECHMLSTAASNALLKTIEEPPERVVFILATTNPERVINTIQSRCQKFDFKRISSNTIFHNLSEIANKESIKFEDQALKLIAKRSNGGMRDAQSLLDQLSLLPNGVTTKNVQNLLGEVSENDLINLINALIYNEPESLLISCNQLYDSGNEPHEILVGLLNITRDLLLKTLNNNYSDIFYTSIDFQNELNKFSKNISKMRIIDWHNKLKNIDYQIKTSDNPKLWLEVHLTSLIENKIEDNIVNNGQSNKETLNQKVINKDELINKTIISKNANQTESEDINKKELINNQDIQPNYENANQTESEDINKKELINNQDIQPNYEHANQTDFLKEKWELILSKLELPSTRMLLSQQAELASIDSNEVLIALSPNWENMIKSRKIIIENAVKKVCGDKVKLNFSSKKININNTAKSQEKIIKKSTSNREIQNTNFQNSNTPIEKPQKEFYDDNSKNLANFFNGEIIDLDE</sequence>
<dbReference type="Gene3D" id="1.20.272.10">
    <property type="match status" value="1"/>
</dbReference>
<dbReference type="HOGENOM" id="CLU_006229_0_3_3"/>
<evidence type="ECO:0000256" key="8">
    <source>
        <dbReference type="ARBA" id="ARBA00022840"/>
    </source>
</evidence>
<dbReference type="KEGG" id="pmc:P9515_18481"/>
<reference evidence="13 14" key="1">
    <citation type="journal article" date="2007" name="PLoS Genet.">
        <title>Patterns and implications of gene gain and loss in the evolution of Prochlorococcus.</title>
        <authorList>
            <person name="Kettler G.C."/>
            <person name="Martiny A.C."/>
            <person name="Huang K."/>
            <person name="Zucker J."/>
            <person name="Coleman M.L."/>
            <person name="Rodrigue S."/>
            <person name="Chen F."/>
            <person name="Lapidus A."/>
            <person name="Ferriera S."/>
            <person name="Johnson J."/>
            <person name="Steglich C."/>
            <person name="Church G.M."/>
            <person name="Richardson P."/>
            <person name="Chisholm S.W."/>
        </authorList>
    </citation>
    <scope>NUCLEOTIDE SEQUENCE [LARGE SCALE GENOMIC DNA]</scope>
    <source>
        <strain evidence="13 14">MIT 9515</strain>
    </source>
</reference>
<dbReference type="InterPro" id="IPR008921">
    <property type="entry name" value="DNA_pol3_clamp-load_cplx_C"/>
</dbReference>
<dbReference type="GeneID" id="60200638"/>
<protein>
    <recommendedName>
        <fullName evidence="11">DNA polymerase III subunit gamma/tau</fullName>
        <ecNumber evidence="11">2.7.7.7</ecNumber>
    </recommendedName>
</protein>
<gene>
    <name evidence="11 13" type="primary">dnaX</name>
    <name evidence="13" type="ordered locus">P9515_18481</name>
</gene>
<keyword evidence="7" id="KW-0862">Zinc</keyword>
<evidence type="ECO:0000313" key="14">
    <source>
        <dbReference type="Proteomes" id="UP000001589"/>
    </source>
</evidence>
<dbReference type="STRING" id="167542.P9515_18481"/>
<dbReference type="eggNOG" id="COG2812">
    <property type="taxonomic scope" value="Bacteria"/>
</dbReference>
<dbReference type="InterPro" id="IPR050238">
    <property type="entry name" value="DNA_Rep/Repair_Clamp_Loader"/>
</dbReference>
<dbReference type="EMBL" id="CP000552">
    <property type="protein sequence ID" value="ABM73055.1"/>
    <property type="molecule type" value="Genomic_DNA"/>
</dbReference>
<dbReference type="OrthoDB" id="9810148at2"/>
<evidence type="ECO:0000256" key="10">
    <source>
        <dbReference type="ARBA" id="ARBA00049244"/>
    </source>
</evidence>
<dbReference type="PANTHER" id="PTHR11669:SF0">
    <property type="entry name" value="PROTEIN STICHEL-LIKE 2"/>
    <property type="match status" value="1"/>
</dbReference>
<keyword evidence="3 11" id="KW-0548">Nucleotidyltransferase</keyword>
<comment type="function">
    <text evidence="11">DNA polymerase III is a complex, multichain enzyme responsible for most of the replicative synthesis in bacteria. This DNA polymerase also exhibits 3' to 5' exonuclease activity.</text>
</comment>
<dbReference type="NCBIfam" id="NF004046">
    <property type="entry name" value="PRK05563.1"/>
    <property type="match status" value="1"/>
</dbReference>
<dbReference type="InterPro" id="IPR003593">
    <property type="entry name" value="AAA+_ATPase"/>
</dbReference>
<dbReference type="InterPro" id="IPR005790">
    <property type="entry name" value="DNA_polIII_delta"/>
</dbReference>
<dbReference type="Gene3D" id="3.40.50.300">
    <property type="entry name" value="P-loop containing nucleotide triphosphate hydrolases"/>
    <property type="match status" value="1"/>
</dbReference>
<evidence type="ECO:0000256" key="7">
    <source>
        <dbReference type="ARBA" id="ARBA00022833"/>
    </source>
</evidence>
<evidence type="ECO:0000256" key="1">
    <source>
        <dbReference type="ARBA" id="ARBA00006360"/>
    </source>
</evidence>
<dbReference type="NCBIfam" id="TIGR01128">
    <property type="entry name" value="holA"/>
    <property type="match status" value="1"/>
</dbReference>
<comment type="subunit">
    <text evidence="11">DNA polymerase III contains a core (composed of alpha, epsilon and theta chains) that associates with a tau subunit. This core dimerizes to form the POLIII' complex. PolIII' associates with the gamma complex (composed of gamma, delta, delta', psi and chi chains) and with the beta chain to form the complete DNA polymerase III complex.</text>
</comment>
<dbReference type="InterPro" id="IPR027417">
    <property type="entry name" value="P-loop_NTPase"/>
</dbReference>
<evidence type="ECO:0000313" key="13">
    <source>
        <dbReference type="EMBL" id="ABM73055.1"/>
    </source>
</evidence>
<dbReference type="PANTHER" id="PTHR11669">
    <property type="entry name" value="REPLICATION FACTOR C / DNA POLYMERASE III GAMMA-TAU SUBUNIT"/>
    <property type="match status" value="1"/>
</dbReference>